<name>W9C8Q5_SCLBF</name>
<proteinExistence type="predicted"/>
<comment type="caution">
    <text evidence="2">The sequence shown here is derived from an EMBL/GenBank/DDBJ whole genome shotgun (WGS) entry which is preliminary data.</text>
</comment>
<evidence type="ECO:0000256" key="1">
    <source>
        <dbReference type="ARBA" id="ARBA00023002"/>
    </source>
</evidence>
<dbReference type="InterPro" id="IPR036291">
    <property type="entry name" value="NAD(P)-bd_dom_sf"/>
</dbReference>
<dbReference type="STRING" id="1432307.W9C8Q5"/>
<evidence type="ECO:0000313" key="2">
    <source>
        <dbReference type="EMBL" id="ESZ91239.1"/>
    </source>
</evidence>
<organism evidence="2 3">
    <name type="scientific">Sclerotinia borealis (strain F-4128)</name>
    <dbReference type="NCBI Taxonomy" id="1432307"/>
    <lineage>
        <taxon>Eukaryota</taxon>
        <taxon>Fungi</taxon>
        <taxon>Dikarya</taxon>
        <taxon>Ascomycota</taxon>
        <taxon>Pezizomycotina</taxon>
        <taxon>Leotiomycetes</taxon>
        <taxon>Helotiales</taxon>
        <taxon>Sclerotiniaceae</taxon>
        <taxon>Sclerotinia</taxon>
    </lineage>
</organism>
<dbReference type="OrthoDB" id="2898509at2759"/>
<dbReference type="Gene3D" id="3.40.50.720">
    <property type="entry name" value="NAD(P)-binding Rossmann-like Domain"/>
    <property type="match status" value="1"/>
</dbReference>
<sequence>MIPLSTIQAENAALKSKVGPGFVAVFVGATSGIGQSTLYALLRSLAPTPSSPATPSDSTPPHIYLIGRSHTAAQDIITEGKIIHPTATIDFLPADVSDIAEVDRVCDIIKKKEGERKGATGRINFLCCSQGNLNLRGWDPNSQNLDRKFTLNYYSRHRFTHNLLPLLRTPIPSTPTTQPGTILSILGASAEGALDLSNLSLRTPNTFSGRKCANHSITMNALMLSEYASREPSISFLHTSPGIVDTGLLRELPWYARMGARVFVNGFTKLFLPGLVGVEETGERQLWMGMGGGGRFGGRGWGAGEGEGQGKGGNVNVERAVGVDGVRGSGGYNVKWDGEVCGNEKVLGPLRSEGAGKKIWEHTEAIWREIDDGKLNK</sequence>
<accession>W9C8Q5</accession>
<keyword evidence="1" id="KW-0560">Oxidoreductase</keyword>
<dbReference type="AlphaFoldDB" id="W9C8Q5"/>
<dbReference type="InterPro" id="IPR052228">
    <property type="entry name" value="Sec_Metab_Biosynth_Oxidored"/>
</dbReference>
<dbReference type="GO" id="GO:0016491">
    <property type="term" value="F:oxidoreductase activity"/>
    <property type="evidence" value="ECO:0007669"/>
    <property type="project" value="UniProtKB-KW"/>
</dbReference>
<dbReference type="HOGENOM" id="CLU_044999_0_0_1"/>
<dbReference type="PANTHER" id="PTHR47534">
    <property type="entry name" value="YALI0E05731P"/>
    <property type="match status" value="1"/>
</dbReference>
<protein>
    <submittedName>
        <fullName evidence="2">Short-chain dehydrogenase/reductase</fullName>
    </submittedName>
</protein>
<dbReference type="Proteomes" id="UP000019487">
    <property type="component" value="Unassembled WGS sequence"/>
</dbReference>
<reference evidence="2 3" key="1">
    <citation type="journal article" date="2014" name="Genome Announc.">
        <title>Draft genome sequence of Sclerotinia borealis, a psychrophilic plant pathogenic fungus.</title>
        <authorList>
            <person name="Mardanov A.V."/>
            <person name="Beletsky A.V."/>
            <person name="Kadnikov V.V."/>
            <person name="Ignatov A.N."/>
            <person name="Ravin N.V."/>
        </authorList>
    </citation>
    <scope>NUCLEOTIDE SEQUENCE [LARGE SCALE GENOMIC DNA]</scope>
    <source>
        <strain evidence="3">F-4157</strain>
    </source>
</reference>
<dbReference type="SUPFAM" id="SSF51735">
    <property type="entry name" value="NAD(P)-binding Rossmann-fold domains"/>
    <property type="match status" value="1"/>
</dbReference>
<keyword evidence="3" id="KW-1185">Reference proteome</keyword>
<dbReference type="EMBL" id="AYSA01000525">
    <property type="protein sequence ID" value="ESZ91239.1"/>
    <property type="molecule type" value="Genomic_DNA"/>
</dbReference>
<gene>
    <name evidence="2" type="ORF">SBOR_8385</name>
</gene>
<dbReference type="PANTHER" id="PTHR47534:SF3">
    <property type="entry name" value="ALCOHOL DEHYDROGENASE-LIKE C-TERMINAL DOMAIN-CONTAINING PROTEIN"/>
    <property type="match status" value="1"/>
</dbReference>
<evidence type="ECO:0000313" key="3">
    <source>
        <dbReference type="Proteomes" id="UP000019487"/>
    </source>
</evidence>